<evidence type="ECO:0000313" key="16">
    <source>
        <dbReference type="EMBL" id="SFX94207.1"/>
    </source>
</evidence>
<evidence type="ECO:0000256" key="1">
    <source>
        <dbReference type="ARBA" id="ARBA00000098"/>
    </source>
</evidence>
<dbReference type="InterPro" id="IPR027268">
    <property type="entry name" value="Peptidase_M4/M1_CTD_sf"/>
</dbReference>
<dbReference type="PANTHER" id="PTHR11533">
    <property type="entry name" value="PROTEASE M1 ZINC METALLOPROTEASE"/>
    <property type="match status" value="1"/>
</dbReference>
<comment type="similarity">
    <text evidence="3">Belongs to the peptidase M1 family.</text>
</comment>
<dbReference type="Gene3D" id="1.10.390.10">
    <property type="entry name" value="Neutral Protease Domain 2"/>
    <property type="match status" value="1"/>
</dbReference>
<keyword evidence="6" id="KW-0645">Protease</keyword>
<dbReference type="GO" id="GO:0008237">
    <property type="term" value="F:metallopeptidase activity"/>
    <property type="evidence" value="ECO:0007669"/>
    <property type="project" value="UniProtKB-KW"/>
</dbReference>
<evidence type="ECO:0000259" key="14">
    <source>
        <dbReference type="Pfam" id="PF01433"/>
    </source>
</evidence>
<dbReference type="PRINTS" id="PR00756">
    <property type="entry name" value="ALADIPTASE"/>
</dbReference>
<dbReference type="Pfam" id="PF17900">
    <property type="entry name" value="Peptidase_M1_N"/>
    <property type="match status" value="1"/>
</dbReference>
<feature type="domain" description="Aminopeptidase N-like N-terminal" evidence="15">
    <location>
        <begin position="58"/>
        <end position="225"/>
    </location>
</feature>
<dbReference type="Proteomes" id="UP000181909">
    <property type="component" value="Unassembled WGS sequence"/>
</dbReference>
<dbReference type="RefSeq" id="WP_072485882.1">
    <property type="nucleotide sequence ID" value="NZ_CP108276.1"/>
</dbReference>
<proteinExistence type="inferred from homology"/>
<dbReference type="GO" id="GO:0008270">
    <property type="term" value="F:zinc ion binding"/>
    <property type="evidence" value="ECO:0007669"/>
    <property type="project" value="InterPro"/>
</dbReference>
<evidence type="ECO:0000313" key="17">
    <source>
        <dbReference type="Proteomes" id="UP000181909"/>
    </source>
</evidence>
<keyword evidence="7" id="KW-0479">Metal-binding</keyword>
<dbReference type="SUPFAM" id="SSF55486">
    <property type="entry name" value="Metalloproteases ('zincins'), catalytic domain"/>
    <property type="match status" value="1"/>
</dbReference>
<evidence type="ECO:0000256" key="8">
    <source>
        <dbReference type="ARBA" id="ARBA00022801"/>
    </source>
</evidence>
<dbReference type="InterPro" id="IPR014782">
    <property type="entry name" value="Peptidase_M1_dom"/>
</dbReference>
<dbReference type="AlphaFoldDB" id="A0A1K2B5X0"/>
<evidence type="ECO:0000256" key="9">
    <source>
        <dbReference type="ARBA" id="ARBA00022833"/>
    </source>
</evidence>
<evidence type="ECO:0000256" key="2">
    <source>
        <dbReference type="ARBA" id="ARBA00001947"/>
    </source>
</evidence>
<comment type="cofactor">
    <cofactor evidence="2">
        <name>Zn(2+)</name>
        <dbReference type="ChEBI" id="CHEBI:29105"/>
    </cofactor>
</comment>
<dbReference type="PANTHER" id="PTHR11533:SF297">
    <property type="entry name" value="AMINOPEPTIDASE N"/>
    <property type="match status" value="1"/>
</dbReference>
<dbReference type="InterPro" id="IPR042097">
    <property type="entry name" value="Aminopeptidase_N-like_N_sf"/>
</dbReference>
<feature type="signal peptide" evidence="13">
    <location>
        <begin position="1"/>
        <end position="35"/>
    </location>
</feature>
<dbReference type="EMBL" id="FPJO01000008">
    <property type="protein sequence ID" value="SFX94207.1"/>
    <property type="molecule type" value="Genomic_DNA"/>
</dbReference>
<dbReference type="CDD" id="cd09603">
    <property type="entry name" value="M1_APN_like"/>
    <property type="match status" value="1"/>
</dbReference>
<reference evidence="16 17" key="1">
    <citation type="submission" date="2016-11" db="EMBL/GenBank/DDBJ databases">
        <authorList>
            <person name="Jaros S."/>
            <person name="Januszkiewicz K."/>
            <person name="Wedrychowicz H."/>
        </authorList>
    </citation>
    <scope>NUCLEOTIDE SEQUENCE [LARGE SCALE GENOMIC DNA]</scope>
    <source>
        <strain evidence="16 17">OK807</strain>
    </source>
</reference>
<dbReference type="InterPro" id="IPR045357">
    <property type="entry name" value="Aminopeptidase_N-like_N"/>
</dbReference>
<evidence type="ECO:0000256" key="10">
    <source>
        <dbReference type="ARBA" id="ARBA00023049"/>
    </source>
</evidence>
<keyword evidence="10" id="KW-0482">Metalloprotease</keyword>
<feature type="domain" description="Peptidase M1 membrane alanine aminopeptidase" evidence="14">
    <location>
        <begin position="318"/>
        <end position="457"/>
    </location>
</feature>
<feature type="chain" id="PRO_5013221896" description="Aminopeptidase N" evidence="13">
    <location>
        <begin position="36"/>
        <end position="479"/>
    </location>
</feature>
<evidence type="ECO:0000256" key="7">
    <source>
        <dbReference type="ARBA" id="ARBA00022723"/>
    </source>
</evidence>
<dbReference type="GO" id="GO:0016285">
    <property type="term" value="F:alanyl aminopeptidase activity"/>
    <property type="evidence" value="ECO:0007669"/>
    <property type="project" value="UniProtKB-EC"/>
</dbReference>
<protein>
    <recommendedName>
        <fullName evidence="5">Aminopeptidase N</fullName>
        <ecNumber evidence="4">3.4.11.2</ecNumber>
    </recommendedName>
    <alternativeName>
        <fullName evidence="11">Alanine aminopeptidase</fullName>
    </alternativeName>
    <alternativeName>
        <fullName evidence="12">Lysyl aminopeptidase</fullName>
    </alternativeName>
</protein>
<dbReference type="SUPFAM" id="SSF63737">
    <property type="entry name" value="Leukotriene A4 hydrolase N-terminal domain"/>
    <property type="match status" value="1"/>
</dbReference>
<comment type="catalytic activity">
    <reaction evidence="1">
        <text>Release of an N-terminal amino acid, Xaa-|-Yaa- from a peptide, amide or arylamide. Xaa is preferably Ala, but may be most amino acids including Pro (slow action). When a terminal hydrophobic residue is followed by a prolyl residue, the two may be released as an intact Xaa-Pro dipeptide.</text>
        <dbReference type="EC" id="3.4.11.2"/>
    </reaction>
</comment>
<accession>A0A1K2B5X0</accession>
<evidence type="ECO:0000256" key="11">
    <source>
        <dbReference type="ARBA" id="ARBA00029811"/>
    </source>
</evidence>
<organism evidence="16 17">
    <name type="scientific">Streptomyces atratus</name>
    <dbReference type="NCBI Taxonomy" id="1893"/>
    <lineage>
        <taxon>Bacteria</taxon>
        <taxon>Bacillati</taxon>
        <taxon>Actinomycetota</taxon>
        <taxon>Actinomycetes</taxon>
        <taxon>Kitasatosporales</taxon>
        <taxon>Streptomycetaceae</taxon>
        <taxon>Streptomyces</taxon>
    </lineage>
</organism>
<evidence type="ECO:0000256" key="6">
    <source>
        <dbReference type="ARBA" id="ARBA00022670"/>
    </source>
</evidence>
<keyword evidence="13" id="KW-0732">Signal</keyword>
<dbReference type="Pfam" id="PF01433">
    <property type="entry name" value="Peptidase_M1"/>
    <property type="match status" value="1"/>
</dbReference>
<keyword evidence="9" id="KW-0862">Zinc</keyword>
<sequence>MRRLPNRLNRRRRTVTTLVAAVVSGSVLATVPASAAVGGPGLGDPYFPDDGNSGYDVSHYDVRISYDPAHTDRLDGDTTVTARALTGLDRFGLDLKGFTVASVEVDGVPAKTFSRAGAHELLITPARPVAKGATFEVRVKYAGRPDPEGWHTLRNGGANVAGEPHSATSWYPANDHPSDKATFALTATVPDGWTAVGNGLPGPESLRDGRRTFRWFEDRPMATYLSTVAIDRFTVHRGRTAAGTPVITAYSPDAVIDPEAEAQQTEILDFLASKFGPYPFSSAGAIVVGASKEPSNGPLALETQSRPTYGSMLFDASMVHENTHQWFGDSVSFKDWRDGCAAECFAQYAGQLWEEHKGADLDQDYYRSEVEEYRNDPSFWSVKLYDPGPGKELDPALYFKGSLMLHALRRTVGDEAFFRTLRTWTRDHAYGNASFRQFEALAAKVSGKDLKGFFAAWVDGTVLPPQKYLYPGTLGTPAR</sequence>
<dbReference type="OrthoDB" id="100605at2"/>
<evidence type="ECO:0000256" key="5">
    <source>
        <dbReference type="ARBA" id="ARBA00015611"/>
    </source>
</evidence>
<evidence type="ECO:0000256" key="4">
    <source>
        <dbReference type="ARBA" id="ARBA00012564"/>
    </source>
</evidence>
<dbReference type="InterPro" id="IPR050344">
    <property type="entry name" value="Peptidase_M1_aminopeptidases"/>
</dbReference>
<dbReference type="STRING" id="1893.SAMN02787144_100856"/>
<evidence type="ECO:0000259" key="15">
    <source>
        <dbReference type="Pfam" id="PF17900"/>
    </source>
</evidence>
<evidence type="ECO:0000256" key="12">
    <source>
        <dbReference type="ARBA" id="ARBA00031533"/>
    </source>
</evidence>
<dbReference type="EC" id="3.4.11.2" evidence="4"/>
<evidence type="ECO:0000256" key="3">
    <source>
        <dbReference type="ARBA" id="ARBA00010136"/>
    </source>
</evidence>
<name>A0A1K2B5X0_STRAR</name>
<dbReference type="GO" id="GO:0006508">
    <property type="term" value="P:proteolysis"/>
    <property type="evidence" value="ECO:0007669"/>
    <property type="project" value="UniProtKB-KW"/>
</dbReference>
<dbReference type="Gene3D" id="2.60.40.1730">
    <property type="entry name" value="tricorn interacting facor f3 domain"/>
    <property type="match status" value="1"/>
</dbReference>
<gene>
    <name evidence="16" type="ORF">SAMN02787144_100856</name>
</gene>
<evidence type="ECO:0000256" key="13">
    <source>
        <dbReference type="SAM" id="SignalP"/>
    </source>
</evidence>
<keyword evidence="8" id="KW-0378">Hydrolase</keyword>
<dbReference type="InterPro" id="IPR001930">
    <property type="entry name" value="Peptidase_M1"/>
</dbReference>